<dbReference type="InterPro" id="IPR050490">
    <property type="entry name" value="Bact_solute-bd_prot1"/>
</dbReference>
<dbReference type="Proteomes" id="UP000008639">
    <property type="component" value="Chromosome"/>
</dbReference>
<evidence type="ECO:0000313" key="2">
    <source>
        <dbReference type="EMBL" id="ADX74559.1"/>
    </source>
</evidence>
<gene>
    <name evidence="2" type="ordered locus">Asphe3_34570</name>
</gene>
<dbReference type="HOGENOM" id="CLU_031285_5_0_11"/>
<dbReference type="EMBL" id="CP002379">
    <property type="protein sequence ID" value="ADX74559.1"/>
    <property type="molecule type" value="Genomic_DNA"/>
</dbReference>
<sequence length="437" mass="46102" precursor="true">MKNQRLAMVAAAAVVTMALSACGGGGGSAPAPAADGPVEGTIQYSWWGGPARNDRTQAVIDLYKKAHPEVTVEGTTSDYGGYWQKISVQAAGKNLPCIPQVQNTTMAEYADRGSLLPLDDLVESGAINVTDIPASVIDSGRGADGKLYMIPYGMAFGSVLVNETRAQAAGVELPQKGYDWAFLSEWLKSISEKTGKAEAPLLGGIDNTFSAWVRSHGEDLFKDGKLGFSESTVVDFWKYSEDLKNSGASLKAEQAAETRSQAVEQGDFAKGNQSTIFWPANALGTLQATIDKAKPGDKLAAYPLPEGPSGGGTALLASGLAISKNCDNVATAASFIDFFVNDPEASLAYGSDNGANTQTRNLAALIQDPKTSPAKQAELKLYQQIVDEGVAPAVYLKGYASIFTDMLNRHYQQAAFGQVSIEEAAKAFMEEANGLLG</sequence>
<reference evidence="2 3" key="1">
    <citation type="journal article" date="2011" name="Stand. Genomic Sci.">
        <title>Complete genome sequence of Arthrobacter phenanthrenivorans type strain (Sphe3).</title>
        <authorList>
            <person name="Kallimanis A."/>
            <person name="Labutti K.M."/>
            <person name="Lapidus A."/>
            <person name="Clum A."/>
            <person name="Lykidis A."/>
            <person name="Mavromatis K."/>
            <person name="Pagani I."/>
            <person name="Liolios K."/>
            <person name="Ivanova N."/>
            <person name="Goodwin L."/>
            <person name="Pitluck S."/>
            <person name="Chen A."/>
            <person name="Palaniappan K."/>
            <person name="Markowitz V."/>
            <person name="Bristow J."/>
            <person name="Velentzas A.D."/>
            <person name="Perisynakis A."/>
            <person name="Ouzounis C.C."/>
            <person name="Kyrpides N.C."/>
            <person name="Koukkou A.I."/>
            <person name="Drainas C."/>
        </authorList>
    </citation>
    <scope>NUCLEOTIDE SEQUENCE [LARGE SCALE GENOMIC DNA]</scope>
    <source>
        <strain evidence="3">DSM 18606 / JCM 16027 / LMG 23796 / Sphe3</strain>
    </source>
</reference>
<dbReference type="Pfam" id="PF01547">
    <property type="entry name" value="SBP_bac_1"/>
    <property type="match status" value="1"/>
</dbReference>
<feature type="signal peptide" evidence="1">
    <location>
        <begin position="1"/>
        <end position="33"/>
    </location>
</feature>
<dbReference type="PANTHER" id="PTHR43649:SF11">
    <property type="entry name" value="ABC TRANSPORTER SUBSTRATE-BINDING PROTEIN YESO-RELATED"/>
    <property type="match status" value="1"/>
</dbReference>
<dbReference type="KEGG" id="apn:Asphe3_34570"/>
<dbReference type="PANTHER" id="PTHR43649">
    <property type="entry name" value="ARABINOSE-BINDING PROTEIN-RELATED"/>
    <property type="match status" value="1"/>
</dbReference>
<evidence type="ECO:0000256" key="1">
    <source>
        <dbReference type="SAM" id="SignalP"/>
    </source>
</evidence>
<proteinExistence type="predicted"/>
<dbReference type="InterPro" id="IPR006059">
    <property type="entry name" value="SBP"/>
</dbReference>
<evidence type="ECO:0000313" key="3">
    <source>
        <dbReference type="Proteomes" id="UP000008639"/>
    </source>
</evidence>
<protein>
    <submittedName>
        <fullName evidence="2">Carbohydrate ABC transporter substrate-binding protein, CUT1 family</fullName>
    </submittedName>
</protein>
<keyword evidence="1" id="KW-0732">Signal</keyword>
<dbReference type="RefSeq" id="WP_013602447.1">
    <property type="nucleotide sequence ID" value="NC_015145.1"/>
</dbReference>
<organism evidence="2 3">
    <name type="scientific">Pseudarthrobacter phenanthrenivorans (strain DSM 18606 / JCM 16027 / LMG 23796 / Sphe3)</name>
    <name type="common">Arthrobacter phenanthrenivorans</name>
    <dbReference type="NCBI Taxonomy" id="930171"/>
    <lineage>
        <taxon>Bacteria</taxon>
        <taxon>Bacillati</taxon>
        <taxon>Actinomycetota</taxon>
        <taxon>Actinomycetes</taxon>
        <taxon>Micrococcales</taxon>
        <taxon>Micrococcaceae</taxon>
        <taxon>Pseudarthrobacter</taxon>
    </lineage>
</organism>
<dbReference type="PROSITE" id="PS51257">
    <property type="entry name" value="PROKAR_LIPOPROTEIN"/>
    <property type="match status" value="1"/>
</dbReference>
<dbReference type="SUPFAM" id="SSF53850">
    <property type="entry name" value="Periplasmic binding protein-like II"/>
    <property type="match status" value="1"/>
</dbReference>
<dbReference type="eggNOG" id="COG1653">
    <property type="taxonomic scope" value="Bacteria"/>
</dbReference>
<dbReference type="Gene3D" id="3.40.190.10">
    <property type="entry name" value="Periplasmic binding protein-like II"/>
    <property type="match status" value="2"/>
</dbReference>
<feature type="chain" id="PRO_5003257362" evidence="1">
    <location>
        <begin position="34"/>
        <end position="437"/>
    </location>
</feature>
<dbReference type="AlphaFoldDB" id="F0M4L2"/>
<dbReference type="STRING" id="930171.Asphe3_34570"/>
<name>F0M4L2_PSEPM</name>
<accession>F0M4L2</accession>